<evidence type="ECO:0000313" key="2">
    <source>
        <dbReference type="EMBL" id="KAF2429351.1"/>
    </source>
</evidence>
<reference evidence="2" key="1">
    <citation type="journal article" date="2020" name="Stud. Mycol.">
        <title>101 Dothideomycetes genomes: a test case for predicting lifestyles and emergence of pathogens.</title>
        <authorList>
            <person name="Haridas S."/>
            <person name="Albert R."/>
            <person name="Binder M."/>
            <person name="Bloem J."/>
            <person name="Labutti K."/>
            <person name="Salamov A."/>
            <person name="Andreopoulos B."/>
            <person name="Baker S."/>
            <person name="Barry K."/>
            <person name="Bills G."/>
            <person name="Bluhm B."/>
            <person name="Cannon C."/>
            <person name="Castanera R."/>
            <person name="Culley D."/>
            <person name="Daum C."/>
            <person name="Ezra D."/>
            <person name="Gonzalez J."/>
            <person name="Henrissat B."/>
            <person name="Kuo A."/>
            <person name="Liang C."/>
            <person name="Lipzen A."/>
            <person name="Lutzoni F."/>
            <person name="Magnuson J."/>
            <person name="Mondo S."/>
            <person name="Nolan M."/>
            <person name="Ohm R."/>
            <person name="Pangilinan J."/>
            <person name="Park H.-J."/>
            <person name="Ramirez L."/>
            <person name="Alfaro M."/>
            <person name="Sun H."/>
            <person name="Tritt A."/>
            <person name="Yoshinaga Y."/>
            <person name="Zwiers L.-H."/>
            <person name="Turgeon B."/>
            <person name="Goodwin S."/>
            <person name="Spatafora J."/>
            <person name="Crous P."/>
            <person name="Grigoriev I."/>
        </authorList>
    </citation>
    <scope>NUCLEOTIDE SEQUENCE</scope>
    <source>
        <strain evidence="2">CBS 130266</strain>
    </source>
</reference>
<dbReference type="Pfam" id="PF24809">
    <property type="entry name" value="DUF7708"/>
    <property type="match status" value="1"/>
</dbReference>
<protein>
    <recommendedName>
        <fullName evidence="1">DUF7708 domain-containing protein</fullName>
    </recommendedName>
</protein>
<evidence type="ECO:0000313" key="3">
    <source>
        <dbReference type="Proteomes" id="UP000800235"/>
    </source>
</evidence>
<keyword evidence="3" id="KW-1185">Reference proteome</keyword>
<evidence type="ECO:0000259" key="1">
    <source>
        <dbReference type="Pfam" id="PF24809"/>
    </source>
</evidence>
<feature type="domain" description="DUF7708" evidence="1">
    <location>
        <begin position="72"/>
        <end position="222"/>
    </location>
</feature>
<dbReference type="Proteomes" id="UP000800235">
    <property type="component" value="Unassembled WGS sequence"/>
</dbReference>
<name>A0A9P4TXK8_9PEZI</name>
<sequence>MSILDAQQELDFESSAWVEARRLFYEIHARTEKRESLEVFLQDDATTVSTIERVCRENEQRADAKHAPIIGKILEKITIFKHAGDLAVKAAPESIGLAWTGVSLCLSAFEDEYTTFKLLAKACIDIIGILTTCRSSVRMFAMSAGLETMEEIRSQVVDGIPNLYVQILELSFEIKKYLQKGKIKGRWTKGILESNKGKFEAIINEIESGQTKIAAFATAAHQELVQHDMKSYHEQTTDLMRIHHKEVANILDQLKASVDASNATTSACLAKYLQSLEQQTPLELAQTNFKDRLRALDPSTSQVSSLQSRQKRPGNTCLWIFEDSMQDYRIWHDSQNSSLLWLSGPGGQCCEIIP</sequence>
<dbReference type="AlphaFoldDB" id="A0A9P4TXK8"/>
<gene>
    <name evidence="2" type="ORF">EJ08DRAFT_300122</name>
</gene>
<comment type="caution">
    <text evidence="2">The sequence shown here is derived from an EMBL/GenBank/DDBJ whole genome shotgun (WGS) entry which is preliminary data.</text>
</comment>
<accession>A0A9P4TXK8</accession>
<organism evidence="2 3">
    <name type="scientific">Tothia fuscella</name>
    <dbReference type="NCBI Taxonomy" id="1048955"/>
    <lineage>
        <taxon>Eukaryota</taxon>
        <taxon>Fungi</taxon>
        <taxon>Dikarya</taxon>
        <taxon>Ascomycota</taxon>
        <taxon>Pezizomycotina</taxon>
        <taxon>Dothideomycetes</taxon>
        <taxon>Pleosporomycetidae</taxon>
        <taxon>Venturiales</taxon>
        <taxon>Cylindrosympodiaceae</taxon>
        <taxon>Tothia</taxon>
    </lineage>
</organism>
<dbReference type="InterPro" id="IPR056125">
    <property type="entry name" value="DUF7708"/>
</dbReference>
<dbReference type="OrthoDB" id="341259at2759"/>
<proteinExistence type="predicted"/>
<dbReference type="EMBL" id="MU007048">
    <property type="protein sequence ID" value="KAF2429351.1"/>
    <property type="molecule type" value="Genomic_DNA"/>
</dbReference>